<dbReference type="FunFam" id="3.40.605.10:FF:000004">
    <property type="entry name" value="Aldehyde dehydrogenase"/>
    <property type="match status" value="1"/>
</dbReference>
<dbReference type="InterPro" id="IPR016161">
    <property type="entry name" value="Ald_DH/histidinol_DH"/>
</dbReference>
<evidence type="ECO:0000313" key="10">
    <source>
        <dbReference type="Proteomes" id="UP000040453"/>
    </source>
</evidence>
<dbReference type="Pfam" id="PF00171">
    <property type="entry name" value="Aldedh"/>
    <property type="match status" value="1"/>
</dbReference>
<keyword evidence="2 4" id="KW-0560">Oxidoreductase</keyword>
<dbReference type="EMBL" id="CDGG01000001">
    <property type="protein sequence ID" value="CEI83816.1"/>
    <property type="molecule type" value="Genomic_DNA"/>
</dbReference>
<dbReference type="PIRSF" id="PIRSF036492">
    <property type="entry name" value="ALDH"/>
    <property type="match status" value="1"/>
</dbReference>
<dbReference type="Gene3D" id="3.40.309.10">
    <property type="entry name" value="Aldehyde Dehydrogenase, Chain A, domain 2"/>
    <property type="match status" value="1"/>
</dbReference>
<evidence type="ECO:0000256" key="3">
    <source>
        <dbReference type="ARBA" id="ARBA00023027"/>
    </source>
</evidence>
<feature type="active site" evidence="5 6">
    <location>
        <position position="214"/>
    </location>
</feature>
<evidence type="ECO:0000256" key="6">
    <source>
        <dbReference type="PROSITE-ProRule" id="PRU10007"/>
    </source>
</evidence>
<feature type="domain" description="Aldehyde dehydrogenase" evidence="8">
    <location>
        <begin position="6"/>
        <end position="432"/>
    </location>
</feature>
<keyword evidence="10" id="KW-1185">Reference proteome</keyword>
<dbReference type="InterPro" id="IPR029510">
    <property type="entry name" value="Ald_DH_CS_GLU"/>
</dbReference>
<evidence type="ECO:0000259" key="8">
    <source>
        <dbReference type="Pfam" id="PF00171"/>
    </source>
</evidence>
<keyword evidence="3" id="KW-0520">NAD</keyword>
<comment type="similarity">
    <text evidence="1 4 7">Belongs to the aldehyde dehydrogenase family.</text>
</comment>
<dbReference type="SUPFAM" id="SSF53720">
    <property type="entry name" value="ALDH-like"/>
    <property type="match status" value="1"/>
</dbReference>
<dbReference type="Proteomes" id="UP000040453">
    <property type="component" value="Unassembled WGS sequence"/>
</dbReference>
<dbReference type="FunFam" id="3.40.309.10:FF:000003">
    <property type="entry name" value="Aldehyde dehydrogenase"/>
    <property type="match status" value="1"/>
</dbReference>
<dbReference type="InterPro" id="IPR016163">
    <property type="entry name" value="Ald_DH_C"/>
</dbReference>
<dbReference type="GO" id="GO:0004029">
    <property type="term" value="F:aldehyde dehydrogenase (NAD+) activity"/>
    <property type="evidence" value="ECO:0007669"/>
    <property type="project" value="TreeGrafter"/>
</dbReference>
<accession>A0A0A1MYK1</accession>
<dbReference type="CDD" id="cd07136">
    <property type="entry name" value="ALDH_YwdH-P39616"/>
    <property type="match status" value="1"/>
</dbReference>
<dbReference type="AlphaFoldDB" id="A0A0A1MYK1"/>
<name>A0A0A1MYK1_9BACI</name>
<dbReference type="Gene3D" id="3.40.605.10">
    <property type="entry name" value="Aldehyde Dehydrogenase, Chain A, domain 1"/>
    <property type="match status" value="1"/>
</dbReference>
<organism evidence="9 10">
    <name type="scientific">Oceanobacillus oncorhynchi</name>
    <dbReference type="NCBI Taxonomy" id="545501"/>
    <lineage>
        <taxon>Bacteria</taxon>
        <taxon>Bacillati</taxon>
        <taxon>Bacillota</taxon>
        <taxon>Bacilli</taxon>
        <taxon>Bacillales</taxon>
        <taxon>Bacillaceae</taxon>
        <taxon>Oceanobacillus</taxon>
    </lineage>
</organism>
<proteinExistence type="inferred from homology"/>
<dbReference type="PROSITE" id="PS00687">
    <property type="entry name" value="ALDEHYDE_DEHYDR_GLU"/>
    <property type="match status" value="1"/>
</dbReference>
<dbReference type="InterPro" id="IPR016160">
    <property type="entry name" value="Ald_DH_CS_CYS"/>
</dbReference>
<dbReference type="InterPro" id="IPR015590">
    <property type="entry name" value="Aldehyde_DH_dom"/>
</dbReference>
<evidence type="ECO:0000256" key="4">
    <source>
        <dbReference type="PIRNR" id="PIRNR036492"/>
    </source>
</evidence>
<feature type="active site" evidence="5">
    <location>
        <position position="248"/>
    </location>
</feature>
<dbReference type="GO" id="GO:0005737">
    <property type="term" value="C:cytoplasm"/>
    <property type="evidence" value="ECO:0007669"/>
    <property type="project" value="TreeGrafter"/>
</dbReference>
<reference evidence="9 10" key="1">
    <citation type="submission" date="2014-11" db="EMBL/GenBank/DDBJ databases">
        <authorList>
            <person name="Urmite Genomes Urmite Genomes"/>
        </authorList>
    </citation>
    <scope>NUCLEOTIDE SEQUENCE [LARGE SCALE GENOMIC DNA]</scope>
    <source>
        <strain evidence="9 10">Oc5</strain>
    </source>
</reference>
<dbReference type="STRING" id="545501.BN997_03737"/>
<dbReference type="PANTHER" id="PTHR43570">
    <property type="entry name" value="ALDEHYDE DEHYDROGENASE"/>
    <property type="match status" value="1"/>
</dbReference>
<sequence>MMTLQENYQQIVDDHRKYIDQGNTVDYTFRKQQLEKIKKIFKDNEEEIYDVLKKDLNKPDHEIILTEIGIIQSELEVAIKNLRYWMQPEKVASPLTHKGSKSYIIKEPLGVVLVIAPWNYPLQLSLVPVIGAIAAGNSVILKPSEHAPHTSDFLARIAEEHFDPSYFTVVQGAVEETTELLKQRFDHIFFTGGSAVGKIVMRAASEHLTPVTLELGGKSPAIVDEDANIQLAAKRVVWGKYTNAGQTCVAPDYLLVQESVKFKLLKAMKKQIKSLFGKNVLQGENYSRIINLDHFNRLKAFLNEDHIVHGGEYNDEELIIEPTILDKIDWEDPIMQEEIFGPILPVLSFENIEDALSLIKSREKPLALYYFGENPRMQSQVMEYVSFGGGSINDTFFHLANPYLPFGGVGQSGMGSYHGKASFDTFSHQKSILKQTTKFDLPFRYSGGTVTSNILKKFLS</sequence>
<protein>
    <recommendedName>
        <fullName evidence="4">Aldehyde dehydrogenase</fullName>
    </recommendedName>
</protein>
<evidence type="ECO:0000256" key="5">
    <source>
        <dbReference type="PIRSR" id="PIRSR036492-1"/>
    </source>
</evidence>
<evidence type="ECO:0000256" key="2">
    <source>
        <dbReference type="ARBA" id="ARBA00023002"/>
    </source>
</evidence>
<evidence type="ECO:0000256" key="1">
    <source>
        <dbReference type="ARBA" id="ARBA00009986"/>
    </source>
</evidence>
<gene>
    <name evidence="9" type="primary">alkH</name>
    <name evidence="9" type="ORF">BN997_03737</name>
</gene>
<evidence type="ECO:0000256" key="7">
    <source>
        <dbReference type="RuleBase" id="RU003345"/>
    </source>
</evidence>
<dbReference type="PANTHER" id="PTHR43570:SF16">
    <property type="entry name" value="ALDEHYDE DEHYDROGENASE TYPE III, ISOFORM Q"/>
    <property type="match status" value="1"/>
</dbReference>
<dbReference type="InterPro" id="IPR012394">
    <property type="entry name" value="Aldehyde_DH_NAD(P)"/>
</dbReference>
<dbReference type="PROSITE" id="PS00070">
    <property type="entry name" value="ALDEHYDE_DEHYDR_CYS"/>
    <property type="match status" value="1"/>
</dbReference>
<dbReference type="GO" id="GO:0006081">
    <property type="term" value="P:aldehyde metabolic process"/>
    <property type="evidence" value="ECO:0007669"/>
    <property type="project" value="InterPro"/>
</dbReference>
<evidence type="ECO:0000313" key="9">
    <source>
        <dbReference type="EMBL" id="CEI83816.1"/>
    </source>
</evidence>
<dbReference type="InterPro" id="IPR016162">
    <property type="entry name" value="Ald_DH_N"/>
</dbReference>